<keyword evidence="9" id="KW-1185">Reference proteome</keyword>
<name>A0A345YME4_9MICO</name>
<evidence type="ECO:0000313" key="10">
    <source>
        <dbReference type="Proteomes" id="UP000282185"/>
    </source>
</evidence>
<dbReference type="GO" id="GO:0006729">
    <property type="term" value="P:tetrahydrobiopterin biosynthetic process"/>
    <property type="evidence" value="ECO:0007669"/>
    <property type="project" value="InterPro"/>
</dbReference>
<organism evidence="8 10">
    <name type="scientific">Brachybacterium saurashtrense</name>
    <dbReference type="NCBI Taxonomy" id="556288"/>
    <lineage>
        <taxon>Bacteria</taxon>
        <taxon>Bacillati</taxon>
        <taxon>Actinomycetota</taxon>
        <taxon>Actinomycetes</taxon>
        <taxon>Micrococcales</taxon>
        <taxon>Dermabacteraceae</taxon>
        <taxon>Brachybacterium</taxon>
    </lineage>
</organism>
<comment type="similarity">
    <text evidence="2">Belongs to the pterin-4-alpha-carbinolamine dehydratase family.</text>
</comment>
<dbReference type="Pfam" id="PF01329">
    <property type="entry name" value="Pterin_4a"/>
    <property type="match status" value="1"/>
</dbReference>
<feature type="domain" description="Glyoxalase-like" evidence="6">
    <location>
        <begin position="93"/>
        <end position="198"/>
    </location>
</feature>
<dbReference type="GO" id="GO:0008124">
    <property type="term" value="F:4-alpha-hydroxytetrahydrobiopterin dehydratase activity"/>
    <property type="evidence" value="ECO:0007669"/>
    <property type="project" value="UniProtKB-EC"/>
</dbReference>
<dbReference type="Gene3D" id="3.10.180.10">
    <property type="entry name" value="2,3-Dihydroxybiphenyl 1,2-Dioxygenase, domain 1"/>
    <property type="match status" value="1"/>
</dbReference>
<dbReference type="Pfam" id="PF18029">
    <property type="entry name" value="Glyoxalase_6"/>
    <property type="match status" value="1"/>
</dbReference>
<proteinExistence type="inferred from homology"/>
<evidence type="ECO:0000313" key="8">
    <source>
        <dbReference type="EMBL" id="RRR21780.1"/>
    </source>
</evidence>
<keyword evidence="5" id="KW-0456">Lyase</keyword>
<evidence type="ECO:0000256" key="5">
    <source>
        <dbReference type="ARBA" id="ARBA00023239"/>
    </source>
</evidence>
<dbReference type="KEGG" id="bsau:DWV08_05335"/>
<dbReference type="SUPFAM" id="SSF55248">
    <property type="entry name" value="PCD-like"/>
    <property type="match status" value="1"/>
</dbReference>
<dbReference type="OrthoDB" id="15077at2"/>
<evidence type="ECO:0000256" key="3">
    <source>
        <dbReference type="ARBA" id="ARBA00013252"/>
    </source>
</evidence>
<comment type="catalytic activity">
    <reaction evidence="1">
        <text>(4aS,6R)-4a-hydroxy-L-erythro-5,6,7,8-tetrahydrobiopterin = (6R)-L-erythro-6,7-dihydrobiopterin + H2O</text>
        <dbReference type="Rhea" id="RHEA:11920"/>
        <dbReference type="ChEBI" id="CHEBI:15377"/>
        <dbReference type="ChEBI" id="CHEBI:15642"/>
        <dbReference type="ChEBI" id="CHEBI:43120"/>
        <dbReference type="EC" id="4.2.1.96"/>
    </reaction>
</comment>
<protein>
    <recommendedName>
        <fullName evidence="4">Putative pterin-4-alpha-carbinolamine dehydratase</fullName>
        <ecNumber evidence="3">4.2.1.96</ecNumber>
    </recommendedName>
</protein>
<evidence type="ECO:0000259" key="6">
    <source>
        <dbReference type="Pfam" id="PF18029"/>
    </source>
</evidence>
<dbReference type="EC" id="4.2.1.96" evidence="3"/>
<evidence type="ECO:0000256" key="2">
    <source>
        <dbReference type="ARBA" id="ARBA00006472"/>
    </source>
</evidence>
<dbReference type="InterPro" id="IPR041581">
    <property type="entry name" value="Glyoxalase_6"/>
</dbReference>
<dbReference type="InterPro" id="IPR029068">
    <property type="entry name" value="Glyas_Bleomycin-R_OHBP_Dase"/>
</dbReference>
<dbReference type="Proteomes" id="UP000282185">
    <property type="component" value="Unassembled WGS sequence"/>
</dbReference>
<accession>A0A345YME4</accession>
<dbReference type="RefSeq" id="WP_115412848.1">
    <property type="nucleotide sequence ID" value="NZ_CP031356.1"/>
</dbReference>
<dbReference type="InterPro" id="IPR001533">
    <property type="entry name" value="Pterin_deHydtase"/>
</dbReference>
<dbReference type="EMBL" id="CP031356">
    <property type="protein sequence ID" value="AXK45096.1"/>
    <property type="molecule type" value="Genomic_DNA"/>
</dbReference>
<evidence type="ECO:0000313" key="7">
    <source>
        <dbReference type="EMBL" id="AXK45096.1"/>
    </source>
</evidence>
<dbReference type="InterPro" id="IPR036428">
    <property type="entry name" value="PCD_sf"/>
</dbReference>
<dbReference type="AlphaFoldDB" id="A0A345YME4"/>
<sequence>MDILRGDEIAAAHLSDWRKLAQGLHARFLLDDFAAGAQFLAAVADAGASLAHHPRVSLVADAVDLTLISQDAVYREADGTEHVVAWVTQIELGLDAADSARIAPVWAQLLTGSAEAQGHGSPSDEIRDVRGRVPNLWFGDRAEGDAPGTRLHLEIYLAPEVVRARIDAAVAAGAEIVDDSDSPGLTVLADQEGNRAVICADVSAATGL</sequence>
<reference evidence="7 9" key="1">
    <citation type="submission" date="2018-07" db="EMBL/GenBank/DDBJ databases">
        <title>Brachybacterium saurashtrense DSM 23186 genome sequence.</title>
        <authorList>
            <person name="Guo L."/>
        </authorList>
    </citation>
    <scope>NUCLEOTIDE SEQUENCE [LARGE SCALE GENOMIC DNA]</scope>
    <source>
        <strain evidence="7 9">DSM 23186</strain>
    </source>
</reference>
<evidence type="ECO:0000313" key="9">
    <source>
        <dbReference type="Proteomes" id="UP000254236"/>
    </source>
</evidence>
<reference evidence="8 10" key="2">
    <citation type="submission" date="2018-08" db="EMBL/GenBank/DDBJ databases">
        <title>Brachybacterium saurashtrense DSM 23186.</title>
        <authorList>
            <person name="Li Y."/>
        </authorList>
    </citation>
    <scope>NUCLEOTIDE SEQUENCE [LARGE SCALE GENOMIC DNA]</scope>
    <source>
        <strain evidence="8 10">DSM 23186</strain>
    </source>
</reference>
<dbReference type="Gene3D" id="3.30.1360.20">
    <property type="entry name" value="Transcriptional coactivator/pterin dehydratase"/>
    <property type="match status" value="1"/>
</dbReference>
<dbReference type="Proteomes" id="UP000254236">
    <property type="component" value="Chromosome"/>
</dbReference>
<evidence type="ECO:0000256" key="1">
    <source>
        <dbReference type="ARBA" id="ARBA00001554"/>
    </source>
</evidence>
<gene>
    <name evidence="7" type="ORF">DWV08_05335</name>
    <name evidence="8" type="ORF">DXU92_13910</name>
</gene>
<dbReference type="EMBL" id="QSWH01000006">
    <property type="protein sequence ID" value="RRR21780.1"/>
    <property type="molecule type" value="Genomic_DNA"/>
</dbReference>
<evidence type="ECO:0000256" key="4">
    <source>
        <dbReference type="ARBA" id="ARBA00021735"/>
    </source>
</evidence>